<evidence type="ECO:0000313" key="3">
    <source>
        <dbReference type="Ensembl" id="ENSSTUP00000113877.1"/>
    </source>
</evidence>
<reference evidence="3" key="1">
    <citation type="submission" date="2025-08" db="UniProtKB">
        <authorList>
            <consortium name="Ensembl"/>
        </authorList>
    </citation>
    <scope>IDENTIFICATION</scope>
</reference>
<feature type="compositionally biased region" description="Basic and acidic residues" evidence="2">
    <location>
        <begin position="62"/>
        <end position="77"/>
    </location>
</feature>
<feature type="region of interest" description="Disordered" evidence="2">
    <location>
        <begin position="795"/>
        <end position="834"/>
    </location>
</feature>
<dbReference type="Proteomes" id="UP000472277">
    <property type="component" value="Chromosome 12"/>
</dbReference>
<name>A0A674F1V1_SALTR</name>
<dbReference type="Gene3D" id="1.20.120.20">
    <property type="entry name" value="Apolipoprotein"/>
    <property type="match status" value="1"/>
</dbReference>
<keyword evidence="4" id="KW-1185">Reference proteome</keyword>
<feature type="compositionally biased region" description="Acidic residues" evidence="2">
    <location>
        <begin position="244"/>
        <end position="260"/>
    </location>
</feature>
<dbReference type="GO" id="GO:0016020">
    <property type="term" value="C:membrane"/>
    <property type="evidence" value="ECO:0007669"/>
    <property type="project" value="TreeGrafter"/>
</dbReference>
<reference evidence="3" key="2">
    <citation type="submission" date="2025-09" db="UniProtKB">
        <authorList>
            <consortium name="Ensembl"/>
        </authorList>
    </citation>
    <scope>IDENTIFICATION</scope>
</reference>
<gene>
    <name evidence="3" type="primary">ccpg1</name>
</gene>
<feature type="compositionally biased region" description="Basic and acidic residues" evidence="2">
    <location>
        <begin position="230"/>
        <end position="243"/>
    </location>
</feature>
<dbReference type="AlphaFoldDB" id="A0A674F1V1"/>
<dbReference type="PANTHER" id="PTHR28638">
    <property type="entry name" value="CELL CYCLE PROGRESSION PROTEIN 1"/>
    <property type="match status" value="1"/>
</dbReference>
<dbReference type="GeneTree" id="ENSGT00940000166643"/>
<feature type="region of interest" description="Disordered" evidence="2">
    <location>
        <begin position="50"/>
        <end position="134"/>
    </location>
</feature>
<accession>A0A674F1V1</accession>
<feature type="compositionally biased region" description="Basic and acidic residues" evidence="2">
    <location>
        <begin position="822"/>
        <end position="834"/>
    </location>
</feature>
<proteinExistence type="predicted"/>
<organism evidence="3 4">
    <name type="scientific">Salmo trutta</name>
    <name type="common">Brown trout</name>
    <dbReference type="NCBI Taxonomy" id="8032"/>
    <lineage>
        <taxon>Eukaryota</taxon>
        <taxon>Metazoa</taxon>
        <taxon>Chordata</taxon>
        <taxon>Craniata</taxon>
        <taxon>Vertebrata</taxon>
        <taxon>Euteleostomi</taxon>
        <taxon>Actinopterygii</taxon>
        <taxon>Neopterygii</taxon>
        <taxon>Teleostei</taxon>
        <taxon>Protacanthopterygii</taxon>
        <taxon>Salmoniformes</taxon>
        <taxon>Salmonidae</taxon>
        <taxon>Salmoninae</taxon>
        <taxon>Salmo</taxon>
    </lineage>
</organism>
<dbReference type="InterPro" id="IPR051990">
    <property type="entry name" value="CCPG1/PBIP1"/>
</dbReference>
<feature type="region of interest" description="Disordered" evidence="2">
    <location>
        <begin position="195"/>
        <end position="273"/>
    </location>
</feature>
<sequence length="855" mass="97844">MSESSSDTESSCGWTIISNEGSDIEALGPENGLECGPDLSESAVLEPELLQDQPPSLSAECTEERGESSLDATLKEETLDETLSASEAGGEVAGDEQVTLCSSSDHSDIVTLGDTRETELGPWDEQTVEEEEGAVSEELYLGTSSSSQYTFSAAETARLMMGHWKLPQSLWDLGCQLKGQMSGSRSLSVFRAEQPVVADSSSSEDEGGEQVTPVVRRRRVRKSTTSSVADHGEEVQESGHSDLEETLEEEQKEVQEEEVQQEPRVAPPPQGHVSSTLNKCILLALIIAMSMGFGHFYGKFEGTVQVQERQKIVEKICGVNDLGNSRDLQPPCHKGPNVINKAQKEDLVVKLKQTGEERVKIESKQSHLMVENQLLKSSLEREEESLSTLQEELRNLRSQIRELEETGAGADSILSENQRLKDHLEEETQRLRSFLSQREALMAEAQTLRRELDNERKVTDQLREQLSSRNTRAGGEVDPETEELQSRLMELQKKLSFEQQRSDLWERLYVETKEDRAKGDKQAKVKRSKDGVIGKVKDTFDAVKNSTKEFVHHHKEQITKAKEAVKENLRKFSDSVKSTFRHFKDSASRMMDKTYRPHDRRFHERKEAKTEQQEHHRDHGNKHSEEEPWQPRTHKPLHRHPRKSTDDSFQAHRNTRKSGGKVEEDLEAEQQQRGVPKGCSGVFDCAYQESMSLFNKAMDPIRADEFNQLLHSYLQQEVDHFHHWTELESFINNFFHNGVFIHDQMLFTDFVSGVEDYLEDMDEYHGHNDDVFEDLDEYVYRHFFGDTYSKRYGSSRPFEVPNTDTKEERLAKQRNQRARPRSQRERKWSRAGRNTDRHMADVKIELGPMPFDPKY</sequence>
<feature type="compositionally biased region" description="Basic residues" evidence="2">
    <location>
        <begin position="812"/>
        <end position="821"/>
    </location>
</feature>
<protein>
    <submittedName>
        <fullName evidence="3">Cell cycle progression 1</fullName>
    </submittedName>
</protein>
<dbReference type="PANTHER" id="PTHR28638:SF2">
    <property type="entry name" value="CELL CYCLE PROGRESSION PROTEIN 1"/>
    <property type="match status" value="1"/>
</dbReference>
<feature type="compositionally biased region" description="Basic and acidic residues" evidence="2">
    <location>
        <begin position="588"/>
        <end position="626"/>
    </location>
</feature>
<evidence type="ECO:0000256" key="2">
    <source>
        <dbReference type="SAM" id="MobiDB-lite"/>
    </source>
</evidence>
<evidence type="ECO:0000256" key="1">
    <source>
        <dbReference type="ARBA" id="ARBA00023054"/>
    </source>
</evidence>
<dbReference type="Ensembl" id="ENSSTUT00000121878.1">
    <property type="protein sequence ID" value="ENSSTUP00000113877.1"/>
    <property type="gene ID" value="ENSSTUG00000050248.1"/>
</dbReference>
<feature type="compositionally biased region" description="Basic residues" evidence="2">
    <location>
        <begin position="632"/>
        <end position="642"/>
    </location>
</feature>
<keyword evidence="1" id="KW-0175">Coiled coil</keyword>
<feature type="region of interest" description="Disordered" evidence="2">
    <location>
        <begin position="455"/>
        <end position="481"/>
    </location>
</feature>
<feature type="region of interest" description="Disordered" evidence="2">
    <location>
        <begin position="588"/>
        <end position="678"/>
    </location>
</feature>
<evidence type="ECO:0000313" key="4">
    <source>
        <dbReference type="Proteomes" id="UP000472277"/>
    </source>
</evidence>